<organism evidence="1 2">
    <name type="scientific">Acidovorax benzenivorans</name>
    <dbReference type="NCBI Taxonomy" id="2987520"/>
    <lineage>
        <taxon>Bacteria</taxon>
        <taxon>Pseudomonadati</taxon>
        <taxon>Pseudomonadota</taxon>
        <taxon>Betaproteobacteria</taxon>
        <taxon>Burkholderiales</taxon>
        <taxon>Comamonadaceae</taxon>
        <taxon>Acidovorax</taxon>
    </lineage>
</organism>
<proteinExistence type="predicted"/>
<gene>
    <name evidence="1" type="ORF">OIN59_08395</name>
</gene>
<dbReference type="EMBL" id="JAPCKI010000004">
    <property type="protein sequence ID" value="MDD2177453.1"/>
    <property type="molecule type" value="Genomic_DNA"/>
</dbReference>
<name>A0ABT5RUS7_9BURK</name>
<evidence type="ECO:0000313" key="2">
    <source>
        <dbReference type="Proteomes" id="UP001148932"/>
    </source>
</evidence>
<keyword evidence="2" id="KW-1185">Reference proteome</keyword>
<accession>A0ABT5RUS7</accession>
<protein>
    <submittedName>
        <fullName evidence="1">Uncharacterized protein</fullName>
    </submittedName>
</protein>
<dbReference type="Proteomes" id="UP001148932">
    <property type="component" value="Unassembled WGS sequence"/>
</dbReference>
<reference evidence="1" key="1">
    <citation type="submission" date="2022-10" db="EMBL/GenBank/DDBJ databases">
        <title>Description of microaerobic benzene degrading bacteria.</title>
        <authorList>
            <person name="Bedics A."/>
            <person name="Tancsics A."/>
            <person name="Banerjee S."/>
        </authorList>
    </citation>
    <scope>NUCLEOTIDE SEQUENCE</scope>
    <source>
        <strain evidence="1">D2M1</strain>
    </source>
</reference>
<comment type="caution">
    <text evidence="1">The sequence shown here is derived from an EMBL/GenBank/DDBJ whole genome shotgun (WGS) entry which is preliminary data.</text>
</comment>
<evidence type="ECO:0000313" key="1">
    <source>
        <dbReference type="EMBL" id="MDD2177453.1"/>
    </source>
</evidence>
<sequence length="67" mass="6936">MFATPLSAPLPTSLASHLFGRFISPSGSEASSINSVAAGCAATSQAVELDDDAMPDLAQRVREVGEW</sequence>
<dbReference type="RefSeq" id="WP_274109179.1">
    <property type="nucleotide sequence ID" value="NZ_JAPCKI010000004.1"/>
</dbReference>